<dbReference type="AlphaFoldDB" id="A0A6M4IPH9"/>
<keyword evidence="1" id="KW-0812">Transmembrane</keyword>
<feature type="transmembrane region" description="Helical" evidence="1">
    <location>
        <begin position="39"/>
        <end position="60"/>
    </location>
</feature>
<name>A0A6M4IPH9_9BACT</name>
<dbReference type="PANTHER" id="PTHR41386">
    <property type="entry name" value="INTEGRAL MEMBRANE PROTEIN-RELATED"/>
    <property type="match status" value="1"/>
</dbReference>
<proteinExistence type="predicted"/>
<evidence type="ECO:0000313" key="2">
    <source>
        <dbReference type="EMBL" id="QJR34171.1"/>
    </source>
</evidence>
<dbReference type="PANTHER" id="PTHR41386:SF1">
    <property type="entry name" value="MEMBRANE PROTEIN"/>
    <property type="match status" value="1"/>
</dbReference>
<keyword evidence="1" id="KW-0472">Membrane</keyword>
<organism evidence="2 3">
    <name type="scientific">Gemmatimonas groenlandica</name>
    <dbReference type="NCBI Taxonomy" id="2732249"/>
    <lineage>
        <taxon>Bacteria</taxon>
        <taxon>Pseudomonadati</taxon>
        <taxon>Gemmatimonadota</taxon>
        <taxon>Gemmatimonadia</taxon>
        <taxon>Gemmatimonadales</taxon>
        <taxon>Gemmatimonadaceae</taxon>
        <taxon>Gemmatimonas</taxon>
    </lineage>
</organism>
<dbReference type="Pfam" id="PF06210">
    <property type="entry name" value="DUF1003"/>
    <property type="match status" value="1"/>
</dbReference>
<accession>A0A6M4IPH9</accession>
<dbReference type="InterPro" id="IPR010406">
    <property type="entry name" value="DUF1003"/>
</dbReference>
<keyword evidence="1" id="KW-1133">Transmembrane helix</keyword>
<dbReference type="KEGG" id="ggr:HKW67_00900"/>
<protein>
    <submittedName>
        <fullName evidence="2">DUF1003 domain-containing protein</fullName>
    </submittedName>
</protein>
<evidence type="ECO:0000313" key="3">
    <source>
        <dbReference type="Proteomes" id="UP000500938"/>
    </source>
</evidence>
<dbReference type="Proteomes" id="UP000500938">
    <property type="component" value="Chromosome"/>
</dbReference>
<evidence type="ECO:0000256" key="1">
    <source>
        <dbReference type="SAM" id="Phobius"/>
    </source>
</evidence>
<gene>
    <name evidence="2" type="ORF">HKW67_00900</name>
</gene>
<dbReference type="EMBL" id="CP053085">
    <property type="protein sequence ID" value="QJR34171.1"/>
    <property type="molecule type" value="Genomic_DNA"/>
</dbReference>
<keyword evidence="3" id="KW-1185">Reference proteome</keyword>
<sequence length="168" mass="19215">MSPRTDSAVPRKDWSPVTQDILAVSQHNVTLGQRLADRIAVFGGSWTFILLFLAFLLAWAVLNTEILGPRNQAFDPYPYIFLNLFLSMLAALQAPVIMMSQNRQSQRDRLHAANDYAVNLKAEIEIRELHEKLDALRERDWAALAAQQQQQIDMLTHLMERSTRGDRV</sequence>
<reference evidence="2 3" key="1">
    <citation type="submission" date="2020-05" db="EMBL/GenBank/DDBJ databases">
        <title>Complete genome sequence of Gemmatimonas greenlandica TET16.</title>
        <authorList>
            <person name="Zeng Y."/>
        </authorList>
    </citation>
    <scope>NUCLEOTIDE SEQUENCE [LARGE SCALE GENOMIC DNA]</scope>
    <source>
        <strain evidence="2 3">TET16</strain>
    </source>
</reference>
<feature type="transmembrane region" description="Helical" evidence="1">
    <location>
        <begin position="80"/>
        <end position="99"/>
    </location>
</feature>